<organism evidence="2 3">
    <name type="scientific">Nannocystis radixulma</name>
    <dbReference type="NCBI Taxonomy" id="2995305"/>
    <lineage>
        <taxon>Bacteria</taxon>
        <taxon>Pseudomonadati</taxon>
        <taxon>Myxococcota</taxon>
        <taxon>Polyangia</taxon>
        <taxon>Nannocystales</taxon>
        <taxon>Nannocystaceae</taxon>
        <taxon>Nannocystis</taxon>
    </lineage>
</organism>
<evidence type="ECO:0000313" key="2">
    <source>
        <dbReference type="EMBL" id="MDC0672399.1"/>
    </source>
</evidence>
<proteinExistence type="predicted"/>
<dbReference type="EMBL" id="JAQNDN010000019">
    <property type="protein sequence ID" value="MDC0672399.1"/>
    <property type="molecule type" value="Genomic_DNA"/>
</dbReference>
<sequence length="168" mass="18033">MPKFDMVSAIEGRKRQLLVEELRKHPELTIGELNQLARGELGPELRSITIADLMGSGPVSGVSGAARQRGASGQPEARVPRPKPVNSSSSQNKPPRSEVVTRTAAGREAFDQRILEAIKAIGGPASATEIQRRVGGTNMQVRSGANRLIEAGHVTWTGKARGTRYYPA</sequence>
<dbReference type="Proteomes" id="UP001217838">
    <property type="component" value="Unassembled WGS sequence"/>
</dbReference>
<keyword evidence="3" id="KW-1185">Reference proteome</keyword>
<dbReference type="SUPFAM" id="SSF46785">
    <property type="entry name" value="Winged helix' DNA-binding domain"/>
    <property type="match status" value="1"/>
</dbReference>
<accession>A0ABT5BE22</accession>
<evidence type="ECO:0000313" key="3">
    <source>
        <dbReference type="Proteomes" id="UP001217838"/>
    </source>
</evidence>
<reference evidence="2 3" key="1">
    <citation type="submission" date="2022-11" db="EMBL/GenBank/DDBJ databases">
        <title>Minimal conservation of predation-associated metabolite biosynthetic gene clusters underscores biosynthetic potential of Myxococcota including descriptions for ten novel species: Archangium lansinium sp. nov., Myxococcus landrumus sp. nov., Nannocystis bai.</title>
        <authorList>
            <person name="Ahearne A."/>
            <person name="Stevens C."/>
            <person name="Dowd S."/>
        </authorList>
    </citation>
    <scope>NUCLEOTIDE SEQUENCE [LARGE SCALE GENOMIC DNA]</scope>
    <source>
        <strain evidence="2 3">NCELM</strain>
    </source>
</reference>
<protein>
    <recommendedName>
        <fullName evidence="4">DUF3489 domain-containing protein</fullName>
    </recommendedName>
</protein>
<gene>
    <name evidence="2" type="ORF">POL58_31915</name>
</gene>
<name>A0ABT5BE22_9BACT</name>
<dbReference type="InterPro" id="IPR036390">
    <property type="entry name" value="WH_DNA-bd_sf"/>
</dbReference>
<evidence type="ECO:0000256" key="1">
    <source>
        <dbReference type="SAM" id="MobiDB-lite"/>
    </source>
</evidence>
<comment type="caution">
    <text evidence="2">The sequence shown here is derived from an EMBL/GenBank/DDBJ whole genome shotgun (WGS) entry which is preliminary data.</text>
</comment>
<feature type="region of interest" description="Disordered" evidence="1">
    <location>
        <begin position="59"/>
        <end position="106"/>
    </location>
</feature>
<evidence type="ECO:0008006" key="4">
    <source>
        <dbReference type="Google" id="ProtNLM"/>
    </source>
</evidence>
<dbReference type="RefSeq" id="WP_272004060.1">
    <property type="nucleotide sequence ID" value="NZ_JAQNDN010000019.1"/>
</dbReference>
<feature type="compositionally biased region" description="Polar residues" evidence="1">
    <location>
        <begin position="85"/>
        <end position="94"/>
    </location>
</feature>